<feature type="domain" description="DUF5666" evidence="1">
    <location>
        <begin position="80"/>
        <end position="141"/>
    </location>
</feature>
<dbReference type="EMBL" id="SGUG01000055">
    <property type="protein sequence ID" value="MDG0865155.1"/>
    <property type="molecule type" value="Genomic_DNA"/>
</dbReference>
<feature type="domain" description="DUF5666" evidence="1">
    <location>
        <begin position="224"/>
        <end position="280"/>
    </location>
</feature>
<comment type="caution">
    <text evidence="2">The sequence shown here is derived from an EMBL/GenBank/DDBJ whole genome shotgun (WGS) entry which is preliminary data.</text>
</comment>
<dbReference type="Pfam" id="PF18914">
    <property type="entry name" value="DUF5666"/>
    <property type="match status" value="5"/>
</dbReference>
<keyword evidence="3" id="KW-1185">Reference proteome</keyword>
<evidence type="ECO:0000313" key="3">
    <source>
        <dbReference type="Proteomes" id="UP001152766"/>
    </source>
</evidence>
<dbReference type="AlphaFoldDB" id="A0A9X4R6T1"/>
<reference evidence="2" key="1">
    <citation type="submission" date="2019-02" db="EMBL/GenBank/DDBJ databases">
        <title>Draft genome of the type strain Pelomonas aquatica CCUG 52575T.</title>
        <authorList>
            <person name="Gomila M."/>
            <person name="Lalucat J."/>
        </authorList>
    </citation>
    <scope>NUCLEOTIDE SEQUENCE</scope>
    <source>
        <strain evidence="2">CCUG 52575</strain>
    </source>
</reference>
<proteinExistence type="predicted"/>
<accession>A0A9X4R6T1</accession>
<feature type="domain" description="DUF5666" evidence="1">
    <location>
        <begin position="295"/>
        <end position="356"/>
    </location>
</feature>
<dbReference type="Proteomes" id="UP001152766">
    <property type="component" value="Unassembled WGS sequence"/>
</dbReference>
<dbReference type="InterPro" id="IPR043724">
    <property type="entry name" value="DUF5666"/>
</dbReference>
<feature type="domain" description="DUF5666" evidence="1">
    <location>
        <begin position="153"/>
        <end position="205"/>
    </location>
</feature>
<evidence type="ECO:0000313" key="2">
    <source>
        <dbReference type="EMBL" id="MDG0865155.1"/>
    </source>
</evidence>
<sequence>MPMAKSSYAVGRISGFGSIVINGVHYQEGKASVVDEDGEARSAADLKLGMVVEVKADEIGETNSVKSATAQNIMLASLIRGPVESVGTDGLVVLGQTVKVTNTTVFDEQLTGGLAAIKAGNVVRVYGTFEASTGIYTASRIDLQDNPQFYRLRGAVAAYDATAKTLRVGNATIDVSGVTVPDGLKVGSLVRVKLQTTQVKGAWVAVGLKLGLFEPQNNDHTEVEGVITDFTSSSVFSVNGLPVDASKAAFPDGTAAIVKGARVEVEGAIVNGTLVATKVKIETDDQDEHNGFDVEGVISAVDAAKSTFVVRGVTVSYAGNVNFVGGAAADLKKDVKVEVHGTLSADHTVLTATRIEFKH</sequence>
<feature type="domain" description="DUF5666" evidence="1">
    <location>
        <begin position="12"/>
        <end position="57"/>
    </location>
</feature>
<name>A0A9X4R6T1_9BURK</name>
<organism evidence="2 3">
    <name type="scientific">Pelomonas aquatica</name>
    <dbReference type="NCBI Taxonomy" id="431058"/>
    <lineage>
        <taxon>Bacteria</taxon>
        <taxon>Pseudomonadati</taxon>
        <taxon>Pseudomonadota</taxon>
        <taxon>Betaproteobacteria</taxon>
        <taxon>Burkholderiales</taxon>
        <taxon>Sphaerotilaceae</taxon>
        <taxon>Roseateles</taxon>
    </lineage>
</organism>
<gene>
    <name evidence="2" type="ORF">EXJ73_22090</name>
</gene>
<evidence type="ECO:0000259" key="1">
    <source>
        <dbReference type="Pfam" id="PF18914"/>
    </source>
</evidence>
<protein>
    <recommendedName>
        <fullName evidence="1">DUF5666 domain-containing protein</fullName>
    </recommendedName>
</protein>